<dbReference type="InterPro" id="IPR029058">
    <property type="entry name" value="AB_hydrolase_fold"/>
</dbReference>
<dbReference type="InterPro" id="IPR005152">
    <property type="entry name" value="Lipase_secreted"/>
</dbReference>
<dbReference type="OrthoDB" id="2373480at2759"/>
<protein>
    <recommendedName>
        <fullName evidence="5">Triacylglycerol lipase</fullName>
    </recommendedName>
</protein>
<feature type="chain" id="PRO_5041032656" description="Triacylglycerol lipase" evidence="2">
    <location>
        <begin position="20"/>
        <end position="436"/>
    </location>
</feature>
<dbReference type="Pfam" id="PF03583">
    <property type="entry name" value="LIP"/>
    <property type="match status" value="1"/>
</dbReference>
<dbReference type="Gene3D" id="3.40.50.1820">
    <property type="entry name" value="alpha/beta hydrolase"/>
    <property type="match status" value="1"/>
</dbReference>
<comment type="similarity">
    <text evidence="2">Belongs to the AB hydrolase superfamily. Lipase family.</text>
</comment>
<keyword evidence="2" id="KW-0732">Signal</keyword>
<dbReference type="Gene3D" id="1.10.260.130">
    <property type="match status" value="1"/>
</dbReference>
<name>A0A9W4U8E4_9PLEO</name>
<evidence type="ECO:0000256" key="2">
    <source>
        <dbReference type="PIRNR" id="PIRNR029171"/>
    </source>
</evidence>
<dbReference type="SUPFAM" id="SSF53474">
    <property type="entry name" value="alpha/beta-Hydrolases"/>
    <property type="match status" value="1"/>
</dbReference>
<dbReference type="AlphaFoldDB" id="A0A9W4U8E4"/>
<dbReference type="Proteomes" id="UP001152607">
    <property type="component" value="Unassembled WGS sequence"/>
</dbReference>
<comment type="caution">
    <text evidence="3">The sequence shown here is derived from an EMBL/GenBank/DDBJ whole genome shotgun (WGS) entry which is preliminary data.</text>
</comment>
<keyword evidence="4" id="KW-1185">Reference proteome</keyword>
<reference evidence="3" key="1">
    <citation type="submission" date="2023-01" db="EMBL/GenBank/DDBJ databases">
        <authorList>
            <person name="Van Ghelder C."/>
            <person name="Rancurel C."/>
        </authorList>
    </citation>
    <scope>NUCLEOTIDE SEQUENCE</scope>
    <source>
        <strain evidence="3">CNCM I-4278</strain>
    </source>
</reference>
<dbReference type="GO" id="GO:0016042">
    <property type="term" value="P:lipid catabolic process"/>
    <property type="evidence" value="ECO:0007669"/>
    <property type="project" value="UniProtKB-UniRule"/>
</dbReference>
<gene>
    <name evidence="3" type="ORF">PDIGIT_LOCUS4252</name>
</gene>
<organism evidence="3 4">
    <name type="scientific">Periconia digitata</name>
    <dbReference type="NCBI Taxonomy" id="1303443"/>
    <lineage>
        <taxon>Eukaryota</taxon>
        <taxon>Fungi</taxon>
        <taxon>Dikarya</taxon>
        <taxon>Ascomycota</taxon>
        <taxon>Pezizomycotina</taxon>
        <taxon>Dothideomycetes</taxon>
        <taxon>Pleosporomycetidae</taxon>
        <taxon>Pleosporales</taxon>
        <taxon>Massarineae</taxon>
        <taxon>Periconiaceae</taxon>
        <taxon>Periconia</taxon>
    </lineage>
</organism>
<evidence type="ECO:0000256" key="1">
    <source>
        <dbReference type="ARBA" id="ARBA00022801"/>
    </source>
</evidence>
<dbReference type="PIRSF" id="PIRSF029171">
    <property type="entry name" value="Esterase_LipA"/>
    <property type="match status" value="1"/>
</dbReference>
<accession>A0A9W4U8E4</accession>
<keyword evidence="1" id="KW-0378">Hydrolase</keyword>
<evidence type="ECO:0000313" key="3">
    <source>
        <dbReference type="EMBL" id="CAI6330514.1"/>
    </source>
</evidence>
<sequence>MHFNTFNINVFVLFSLVAGTPTSLHKNVARNETTEPLLPSQDPFYTAPVDWENTSPGTILRIRTAPGNVTTVIANTSAAYNIVFRTTDSNYKPSWAVTTVLAPFQNATTSRNSTYNSLLSLQIAYNTAYPDSTPSLMLYSAASEPTFGGPSTADDIAYMLGNGWYVTIPDHEGPLASFGLGIQEGHATIDSIRATLNSAILPRDTETKTAMWGYSGGSIASTWAAELQEQYAPELRFAGMAIGGMVPNMTQSFPILSGTPNAGLLPAIMLGSTSQDAEAREFLLSRLKTDGPFNVTGFLESLHYDVFTSFLAYAGQDIGEYFIGGLQDLRAPVLERIARSNWWQGYHGIPQTPVFAYKAINDDFAPVSDSDELIERWCGIGVDVRYERNEVGAHVSEIANGRVRALAWLKTVFDGTLEKTGCDVKNVSVSLIDIPA</sequence>
<dbReference type="EMBL" id="CAOQHR010000002">
    <property type="protein sequence ID" value="CAI6330514.1"/>
    <property type="molecule type" value="Genomic_DNA"/>
</dbReference>
<evidence type="ECO:0008006" key="5">
    <source>
        <dbReference type="Google" id="ProtNLM"/>
    </source>
</evidence>
<dbReference type="PANTHER" id="PTHR34853:SF5">
    <property type="entry name" value="LIP-DOMAIN-CONTAINING PROTEIN-RELATED"/>
    <property type="match status" value="1"/>
</dbReference>
<feature type="signal peptide" evidence="2">
    <location>
        <begin position="1"/>
        <end position="19"/>
    </location>
</feature>
<dbReference type="GO" id="GO:0004806">
    <property type="term" value="F:triacylglycerol lipase activity"/>
    <property type="evidence" value="ECO:0007669"/>
    <property type="project" value="UniProtKB-UniRule"/>
</dbReference>
<dbReference type="PANTHER" id="PTHR34853">
    <property type="match status" value="1"/>
</dbReference>
<proteinExistence type="inferred from homology"/>
<evidence type="ECO:0000313" key="4">
    <source>
        <dbReference type="Proteomes" id="UP001152607"/>
    </source>
</evidence>